<reference evidence="2 3" key="1">
    <citation type="submission" date="2023-10" db="EMBL/GenBank/DDBJ databases">
        <title>Glaciecola aquimarina strain GGW-M5 nov., isolated from a coastal seawater.</title>
        <authorList>
            <person name="Bayburt H."/>
            <person name="Kim J.M."/>
            <person name="Choi B.J."/>
            <person name="Jeon C.O."/>
        </authorList>
    </citation>
    <scope>NUCLEOTIDE SEQUENCE [LARGE SCALE GENOMIC DNA]</scope>
    <source>
        <strain evidence="2 3">KCTC 32108</strain>
    </source>
</reference>
<evidence type="ECO:0000313" key="2">
    <source>
        <dbReference type="EMBL" id="MDU0354119.1"/>
    </source>
</evidence>
<feature type="transmembrane region" description="Helical" evidence="1">
    <location>
        <begin position="42"/>
        <end position="67"/>
    </location>
</feature>
<protein>
    <submittedName>
        <fullName evidence="2">Uncharacterized protein</fullName>
    </submittedName>
</protein>
<feature type="transmembrane region" description="Helical" evidence="1">
    <location>
        <begin position="147"/>
        <end position="164"/>
    </location>
</feature>
<gene>
    <name evidence="2" type="ORF">RS130_09385</name>
</gene>
<dbReference type="EMBL" id="JAWDIO010000002">
    <property type="protein sequence ID" value="MDU0354119.1"/>
    <property type="molecule type" value="Genomic_DNA"/>
</dbReference>
<feature type="transmembrane region" description="Helical" evidence="1">
    <location>
        <begin position="115"/>
        <end position="141"/>
    </location>
</feature>
<keyword evidence="1" id="KW-1133">Transmembrane helix</keyword>
<proteinExistence type="predicted"/>
<dbReference type="RefSeq" id="WP_316025740.1">
    <property type="nucleotide sequence ID" value="NZ_JAWDIO010000002.1"/>
</dbReference>
<evidence type="ECO:0000256" key="1">
    <source>
        <dbReference type="SAM" id="Phobius"/>
    </source>
</evidence>
<organism evidence="2 3">
    <name type="scientific">Paraglaciecola aquimarina</name>
    <dbReference type="NCBI Taxonomy" id="1235557"/>
    <lineage>
        <taxon>Bacteria</taxon>
        <taxon>Pseudomonadati</taxon>
        <taxon>Pseudomonadota</taxon>
        <taxon>Gammaproteobacteria</taxon>
        <taxon>Alteromonadales</taxon>
        <taxon>Alteromonadaceae</taxon>
        <taxon>Paraglaciecola</taxon>
    </lineage>
</organism>
<keyword evidence="1" id="KW-0472">Membrane</keyword>
<dbReference type="Proteomes" id="UP001247805">
    <property type="component" value="Unassembled WGS sequence"/>
</dbReference>
<keyword evidence="3" id="KW-1185">Reference proteome</keyword>
<accession>A0ABU3SVR7</accession>
<feature type="transmembrane region" description="Helical" evidence="1">
    <location>
        <begin position="73"/>
        <end position="94"/>
    </location>
</feature>
<comment type="caution">
    <text evidence="2">The sequence shown here is derived from an EMBL/GenBank/DDBJ whole genome shotgun (WGS) entry which is preliminary data.</text>
</comment>
<name>A0ABU3SVR7_9ALTE</name>
<sequence>MLQYAPMIFLGGQGFVYLKLMRQKNKSKYRSADSSPRKLTDFAPTGLLVTALASYGLCVSTVVYFTFYPFDGFAGLVNVLGVSIIYAAFGIAVYQKLYGKKYNPLKAVDDRKFETTVVIKLLILSAICSSLYLAISLILASMDMRDLSNIIYSLYLQIFAFYIYQVMKFDRVDYSVYKA</sequence>
<feature type="transmembrane region" description="Helical" evidence="1">
    <location>
        <begin position="6"/>
        <end position="21"/>
    </location>
</feature>
<keyword evidence="1" id="KW-0812">Transmembrane</keyword>
<evidence type="ECO:0000313" key="3">
    <source>
        <dbReference type="Proteomes" id="UP001247805"/>
    </source>
</evidence>